<name>A0AAD3ME38_LATJO</name>
<keyword evidence="3" id="KW-1185">Reference proteome</keyword>
<dbReference type="Proteomes" id="UP001279410">
    <property type="component" value="Unassembled WGS sequence"/>
</dbReference>
<organism evidence="2 3">
    <name type="scientific">Lates japonicus</name>
    <name type="common">Japanese lates</name>
    <dbReference type="NCBI Taxonomy" id="270547"/>
    <lineage>
        <taxon>Eukaryota</taxon>
        <taxon>Metazoa</taxon>
        <taxon>Chordata</taxon>
        <taxon>Craniata</taxon>
        <taxon>Vertebrata</taxon>
        <taxon>Euteleostomi</taxon>
        <taxon>Actinopterygii</taxon>
        <taxon>Neopterygii</taxon>
        <taxon>Teleostei</taxon>
        <taxon>Neoteleostei</taxon>
        <taxon>Acanthomorphata</taxon>
        <taxon>Carangaria</taxon>
        <taxon>Carangaria incertae sedis</taxon>
        <taxon>Centropomidae</taxon>
        <taxon>Lates</taxon>
    </lineage>
</organism>
<evidence type="ECO:0000313" key="3">
    <source>
        <dbReference type="Proteomes" id="UP001279410"/>
    </source>
</evidence>
<comment type="caution">
    <text evidence="2">The sequence shown here is derived from an EMBL/GenBank/DDBJ whole genome shotgun (WGS) entry which is preliminary data.</text>
</comment>
<sequence>MAVGTLVLLLWLDAHHSATSSTNRKGDSEQGYDTADIPRRWFTVWLLNELSPDFVPLSEYPEEHFCEEIPVG</sequence>
<keyword evidence="1" id="KW-0732">Signal</keyword>
<proteinExistence type="predicted"/>
<gene>
    <name evidence="2" type="ORF">AKAME5_000525300</name>
</gene>
<protein>
    <submittedName>
        <fullName evidence="2">Hydroperoxide isomerase ALOXE3-like protein</fullName>
    </submittedName>
</protein>
<feature type="signal peptide" evidence="1">
    <location>
        <begin position="1"/>
        <end position="20"/>
    </location>
</feature>
<accession>A0AAD3ME38</accession>
<dbReference type="AlphaFoldDB" id="A0AAD3ME38"/>
<reference evidence="2" key="1">
    <citation type="submission" date="2022-08" db="EMBL/GenBank/DDBJ databases">
        <title>Genome sequencing of akame (Lates japonicus).</title>
        <authorList>
            <person name="Hashiguchi Y."/>
            <person name="Takahashi H."/>
        </authorList>
    </citation>
    <scope>NUCLEOTIDE SEQUENCE</scope>
    <source>
        <strain evidence="2">Kochi</strain>
    </source>
</reference>
<evidence type="ECO:0000313" key="2">
    <source>
        <dbReference type="EMBL" id="GLD52328.1"/>
    </source>
</evidence>
<feature type="chain" id="PRO_5042246285" evidence="1">
    <location>
        <begin position="21"/>
        <end position="72"/>
    </location>
</feature>
<dbReference type="GO" id="GO:0016853">
    <property type="term" value="F:isomerase activity"/>
    <property type="evidence" value="ECO:0007669"/>
    <property type="project" value="UniProtKB-KW"/>
</dbReference>
<dbReference type="EMBL" id="BRZM01000013">
    <property type="protein sequence ID" value="GLD52328.1"/>
    <property type="molecule type" value="Genomic_DNA"/>
</dbReference>
<evidence type="ECO:0000256" key="1">
    <source>
        <dbReference type="SAM" id="SignalP"/>
    </source>
</evidence>
<keyword evidence="2" id="KW-0413">Isomerase</keyword>